<evidence type="ECO:0000256" key="4">
    <source>
        <dbReference type="ARBA" id="ARBA00023136"/>
    </source>
</evidence>
<evidence type="ECO:0000313" key="8">
    <source>
        <dbReference type="EMBL" id="MBC5604869.1"/>
    </source>
</evidence>
<evidence type="ECO:0000256" key="2">
    <source>
        <dbReference type="ARBA" id="ARBA00006275"/>
    </source>
</evidence>
<gene>
    <name evidence="8" type="ORF">H8S67_09325</name>
</gene>
<dbReference type="Pfam" id="PF07980">
    <property type="entry name" value="SusD_RagB"/>
    <property type="match status" value="1"/>
</dbReference>
<dbReference type="InterPro" id="IPR012944">
    <property type="entry name" value="SusD_RagB_dom"/>
</dbReference>
<dbReference type="RefSeq" id="WP_186967128.1">
    <property type="nucleotide sequence ID" value="NZ_JACOOE010000004.1"/>
</dbReference>
<dbReference type="InterPro" id="IPR011990">
    <property type="entry name" value="TPR-like_helical_dom_sf"/>
</dbReference>
<dbReference type="Proteomes" id="UP000600600">
    <property type="component" value="Unassembled WGS sequence"/>
</dbReference>
<dbReference type="Gene3D" id="1.25.40.390">
    <property type="match status" value="1"/>
</dbReference>
<proteinExistence type="inferred from homology"/>
<evidence type="ECO:0000313" key="9">
    <source>
        <dbReference type="Proteomes" id="UP000600600"/>
    </source>
</evidence>
<feature type="domain" description="SusD-like N-terminal" evidence="7">
    <location>
        <begin position="42"/>
        <end position="221"/>
    </location>
</feature>
<keyword evidence="5" id="KW-0998">Cell outer membrane</keyword>
<sequence>MKLHKLYLIAGFSVASMMPFMSCSDFLKEEPYTFVGPGEVGNDDSAVNLWVTGVYSKWCNDMFRWDNFPRVLEMDCDYATGPDWAFSKLGAGNFQGDETVDAIWKGCYNLINRANLAIQYVSEITGASERVKTNGLGELYFQKAFAYFMLTQAYGEIPLFDTAVSNGASYNQPRRSISDVYAEIIRLLKDAAGMLNKNTDAGYQSGHVAAGAAAGLLAKVYATMASGAMPTGTEMDVRSGNAYDYIPSGSDFVQQLTLPVKMKFYKKQVAGYENFNSIECYAKAIEWAEKVIDGEYGSYELLDYSQLWKRESYNMTENAEHMFMLQSKSGDEEYGNHIHRYFCGTENANGAISQGQWIGNRYHWYCLFDKTDKRITDGVKHRFVYPDQEAYNRGYYYPYTEEYTIMATGKDFNGNWVADPVAPYNDGLFYSYSTDSRCLAFTTKYADVTDPTQDRTDATWPFLRYADVLLVYAEAQCELASSLTDEHAKAAISKLNDVRRRSGATIAVAEQGGLDELVDLRSVIFEERAKEFAMEGIRRWDLIRWGIYLDVMNSVSGTTNTGITSYYDEAGIYKSRESKHLLFPLPSSEVSTNEAIDGNNPGWS</sequence>
<dbReference type="SUPFAM" id="SSF48452">
    <property type="entry name" value="TPR-like"/>
    <property type="match status" value="1"/>
</dbReference>
<evidence type="ECO:0000259" key="6">
    <source>
        <dbReference type="Pfam" id="PF07980"/>
    </source>
</evidence>
<evidence type="ECO:0000256" key="3">
    <source>
        <dbReference type="ARBA" id="ARBA00022729"/>
    </source>
</evidence>
<evidence type="ECO:0000256" key="5">
    <source>
        <dbReference type="ARBA" id="ARBA00023237"/>
    </source>
</evidence>
<keyword evidence="3" id="KW-0732">Signal</keyword>
<protein>
    <submittedName>
        <fullName evidence="8">RagB/SusD family nutrient uptake outer membrane protein</fullName>
    </submittedName>
</protein>
<comment type="similarity">
    <text evidence="2">Belongs to the SusD family.</text>
</comment>
<evidence type="ECO:0000256" key="1">
    <source>
        <dbReference type="ARBA" id="ARBA00004442"/>
    </source>
</evidence>
<accession>A0ABR7CAN4</accession>
<keyword evidence="4" id="KW-0472">Membrane</keyword>
<comment type="caution">
    <text evidence="8">The sequence shown here is derived from an EMBL/GenBank/DDBJ whole genome shotgun (WGS) entry which is preliminary data.</text>
</comment>
<evidence type="ECO:0000259" key="7">
    <source>
        <dbReference type="Pfam" id="PF14322"/>
    </source>
</evidence>
<comment type="subcellular location">
    <subcellularLocation>
        <location evidence="1">Cell outer membrane</location>
    </subcellularLocation>
</comment>
<feature type="domain" description="RagB/SusD" evidence="6">
    <location>
        <begin position="329"/>
        <end position="603"/>
    </location>
</feature>
<dbReference type="EMBL" id="JACOOE010000004">
    <property type="protein sequence ID" value="MBC5604869.1"/>
    <property type="molecule type" value="Genomic_DNA"/>
</dbReference>
<name>A0ABR7CAN4_9BACE</name>
<dbReference type="Pfam" id="PF14322">
    <property type="entry name" value="SusD-like_3"/>
    <property type="match status" value="1"/>
</dbReference>
<keyword evidence="9" id="KW-1185">Reference proteome</keyword>
<reference evidence="8 9" key="1">
    <citation type="submission" date="2020-08" db="EMBL/GenBank/DDBJ databases">
        <title>Genome public.</title>
        <authorList>
            <person name="Liu C."/>
            <person name="Sun Q."/>
        </authorList>
    </citation>
    <scope>NUCLEOTIDE SEQUENCE [LARGE SCALE GENOMIC DNA]</scope>
    <source>
        <strain evidence="8 9">M27</strain>
    </source>
</reference>
<organism evidence="8 9">
    <name type="scientific">Bacteroides difficilis</name>
    <dbReference type="NCBI Taxonomy" id="2763021"/>
    <lineage>
        <taxon>Bacteria</taxon>
        <taxon>Pseudomonadati</taxon>
        <taxon>Bacteroidota</taxon>
        <taxon>Bacteroidia</taxon>
        <taxon>Bacteroidales</taxon>
        <taxon>Bacteroidaceae</taxon>
        <taxon>Bacteroides</taxon>
    </lineage>
</organism>
<dbReference type="InterPro" id="IPR033985">
    <property type="entry name" value="SusD-like_N"/>
</dbReference>